<accession>A0A654LYH3</accession>
<dbReference type="OrthoDB" id="11852at2157"/>
<dbReference type="RefSeq" id="WP_196815592.1">
    <property type="nucleotide sequence ID" value="NZ_CP012850.1"/>
</dbReference>
<protein>
    <submittedName>
        <fullName evidence="3">Uncharacterized protein</fullName>
    </submittedName>
</protein>
<sequence length="204" mass="22084">MSSNNNFNESPNHFMVLDAISRGMKKIDSIAKVTKLSKDEVELIINDLRNQKLINAVVKKGFFGNKKTEFHISETGLKLLDSKKQELSHKSQRLQQLYETGNRGQMQSYMDDNRMWMPMMLFSGIMSMVMFGSMMAFMGMAMNPAESAQTEGQVDESGGSGAEDSGAASDTGASDTGASDTGDTGGFSDMGADGGMDTGGFDSF</sequence>
<keyword evidence="2" id="KW-1133">Transmembrane helix</keyword>
<dbReference type="EMBL" id="CP012850">
    <property type="protein sequence ID" value="ALI36295.1"/>
    <property type="molecule type" value="Genomic_DNA"/>
</dbReference>
<keyword evidence="2" id="KW-0472">Membrane</keyword>
<feature type="transmembrane region" description="Helical" evidence="2">
    <location>
        <begin position="115"/>
        <end position="137"/>
    </location>
</feature>
<proteinExistence type="predicted"/>
<dbReference type="Proteomes" id="UP000058925">
    <property type="component" value="Chromosome"/>
</dbReference>
<name>A0A654LYH3_9ARCH</name>
<evidence type="ECO:0000256" key="2">
    <source>
        <dbReference type="SAM" id="Phobius"/>
    </source>
</evidence>
<keyword evidence="2" id="KW-0812">Transmembrane</keyword>
<dbReference type="GeneID" id="60422063"/>
<feature type="compositionally biased region" description="Low complexity" evidence="1">
    <location>
        <begin position="162"/>
        <end position="182"/>
    </location>
</feature>
<gene>
    <name evidence="3" type="ORF">NMY3_02094</name>
</gene>
<dbReference type="KEGG" id="taa:NMY3_02094"/>
<organism evidence="3 4">
    <name type="scientific">Candidatus Nitrosocosmicus oleophilus</name>
    <dbReference type="NCBI Taxonomy" id="1353260"/>
    <lineage>
        <taxon>Archaea</taxon>
        <taxon>Nitrososphaerota</taxon>
        <taxon>Nitrososphaeria</taxon>
        <taxon>Nitrososphaerales</taxon>
        <taxon>Nitrososphaeraceae</taxon>
        <taxon>Candidatus Nitrosocosmicus</taxon>
    </lineage>
</organism>
<evidence type="ECO:0000313" key="4">
    <source>
        <dbReference type="Proteomes" id="UP000058925"/>
    </source>
</evidence>
<evidence type="ECO:0000313" key="3">
    <source>
        <dbReference type="EMBL" id="ALI36295.1"/>
    </source>
</evidence>
<reference evidence="4" key="1">
    <citation type="submission" date="2015-10" db="EMBL/GenBank/DDBJ databases">
        <title>Niche specialization of a soil ammonia-oxidizing archaeon, Candidatus Nitrosocosmicus oleophilus.</title>
        <authorList>
            <person name="Jung M.-Y."/>
            <person name="Rhee S.-K."/>
        </authorList>
    </citation>
    <scope>NUCLEOTIDE SEQUENCE [LARGE SCALE GENOMIC DNA]</scope>
    <source>
        <strain evidence="4">MY3</strain>
    </source>
</reference>
<keyword evidence="4" id="KW-1185">Reference proteome</keyword>
<dbReference type="AlphaFoldDB" id="A0A654LYH3"/>
<feature type="region of interest" description="Disordered" evidence="1">
    <location>
        <begin position="147"/>
        <end position="204"/>
    </location>
</feature>
<evidence type="ECO:0000256" key="1">
    <source>
        <dbReference type="SAM" id="MobiDB-lite"/>
    </source>
</evidence>